<reference evidence="1 2" key="1">
    <citation type="submission" date="2017-08" db="EMBL/GenBank/DDBJ databases">
        <title>Halomonas alkalisoli sp. nov., isolated from saline alkaline soil.</title>
        <authorList>
            <person name="Wang D."/>
            <person name="Zhang G."/>
        </authorList>
    </citation>
    <scope>NUCLEOTIDE SEQUENCE [LARGE SCALE GENOMIC DNA]</scope>
    <source>
        <strain evidence="1 2">WRN001</strain>
    </source>
</reference>
<sequence length="113" mass="12859">MFKEIILRTALCCEICRIVEFEKPERVVILPTLSKLKWPQQQGNIAMVNYTYYSYRIYWSAEDDQFVGQCAELPSLSWLANSQREALDGVVTLVADAMADMQAEGEIPPQPLA</sequence>
<dbReference type="InterPro" id="IPR035069">
    <property type="entry name" value="TTHA1013/TTHA0281-like"/>
</dbReference>
<comment type="caution">
    <text evidence="1">The sequence shown here is derived from an EMBL/GenBank/DDBJ whole genome shotgun (WGS) entry which is preliminary data.</text>
</comment>
<dbReference type="EMBL" id="NSKB01000003">
    <property type="protein sequence ID" value="PAU77160.1"/>
    <property type="molecule type" value="Genomic_DNA"/>
</dbReference>
<dbReference type="SUPFAM" id="SSF143100">
    <property type="entry name" value="TTHA1013/TTHA0281-like"/>
    <property type="match status" value="1"/>
</dbReference>
<proteinExistence type="predicted"/>
<name>A0A2A2EX92_9GAMM</name>
<gene>
    <name evidence="1" type="ORF">CK498_07860</name>
</gene>
<evidence type="ECO:0008006" key="3">
    <source>
        <dbReference type="Google" id="ProtNLM"/>
    </source>
</evidence>
<keyword evidence="2" id="KW-1185">Reference proteome</keyword>
<organism evidence="1 2">
    <name type="scientific">Halomonas salipaludis</name>
    <dbReference type="NCBI Taxonomy" id="2032625"/>
    <lineage>
        <taxon>Bacteria</taxon>
        <taxon>Pseudomonadati</taxon>
        <taxon>Pseudomonadota</taxon>
        <taxon>Gammaproteobacteria</taxon>
        <taxon>Oceanospirillales</taxon>
        <taxon>Halomonadaceae</taxon>
        <taxon>Halomonas</taxon>
    </lineage>
</organism>
<protein>
    <recommendedName>
        <fullName evidence="3">Antitoxin HicB</fullName>
    </recommendedName>
</protein>
<dbReference type="AlphaFoldDB" id="A0A2A2EX92"/>
<evidence type="ECO:0000313" key="2">
    <source>
        <dbReference type="Proteomes" id="UP000217771"/>
    </source>
</evidence>
<evidence type="ECO:0000313" key="1">
    <source>
        <dbReference type="EMBL" id="PAU77160.1"/>
    </source>
</evidence>
<dbReference type="Proteomes" id="UP000217771">
    <property type="component" value="Unassembled WGS sequence"/>
</dbReference>
<accession>A0A2A2EX92</accession>